<proteinExistence type="predicted"/>
<sequence>MSTLMTRFLLLAAAAAIIAAAPPPAPAPAYKVTGSIAVPDGGWDYAKVDPVAGRLYVARTDSVTVIDLKSRAVSSIGKIVRGHAVVPIAGTGLLLVSSGRDDSVRILDTATGAEKAKVAVGSDPDGAFYDGKSKRAFVMNAKAGSVSIVDPAAGTVVGTITLKPGLEFAVGAGSTLYVNNEDSNEIETADMVTGKPGPAIALTGCTGPTGLGYDKQRNRLISACANGKAAVVDLATRQVSLLAIGYGPDAVIIDRPRGVALIPCGKDGTLSVIDIAGPGAASVIATVPTEAGARTGAVDRRDGTLYLPTARFAPPATQGGKPTMIPGSAHILVVSRG</sequence>
<gene>
    <name evidence="2" type="ORF">ABC974_17950</name>
</gene>
<feature type="chain" id="PRO_5046513517" evidence="1">
    <location>
        <begin position="28"/>
        <end position="337"/>
    </location>
</feature>
<name>A0ABU9Y6T5_9SPHN</name>
<comment type="caution">
    <text evidence="2">The sequence shown here is derived from an EMBL/GenBank/DDBJ whole genome shotgun (WGS) entry which is preliminary data.</text>
</comment>
<accession>A0ABU9Y6T5</accession>
<evidence type="ECO:0000313" key="2">
    <source>
        <dbReference type="EMBL" id="MEN2791524.1"/>
    </source>
</evidence>
<dbReference type="Gene3D" id="2.130.10.10">
    <property type="entry name" value="YVTN repeat-like/Quinoprotein amine dehydrogenase"/>
    <property type="match status" value="2"/>
</dbReference>
<dbReference type="SUPFAM" id="SSF51004">
    <property type="entry name" value="C-terminal (heme d1) domain of cytochrome cd1-nitrite reductase"/>
    <property type="match status" value="1"/>
</dbReference>
<dbReference type="InterPro" id="IPR015943">
    <property type="entry name" value="WD40/YVTN_repeat-like_dom_sf"/>
</dbReference>
<keyword evidence="1" id="KW-0732">Signal</keyword>
<dbReference type="PANTHER" id="PTHR47197:SF3">
    <property type="entry name" value="DIHYDRO-HEME D1 DEHYDROGENASE"/>
    <property type="match status" value="1"/>
</dbReference>
<dbReference type="InterPro" id="IPR051200">
    <property type="entry name" value="Host-pathogen_enzymatic-act"/>
</dbReference>
<dbReference type="Proteomes" id="UP001419910">
    <property type="component" value="Unassembled WGS sequence"/>
</dbReference>
<keyword evidence="3" id="KW-1185">Reference proteome</keyword>
<organism evidence="2 3">
    <name type="scientific">Sphingomonas oligophenolica</name>
    <dbReference type="NCBI Taxonomy" id="301154"/>
    <lineage>
        <taxon>Bacteria</taxon>
        <taxon>Pseudomonadati</taxon>
        <taxon>Pseudomonadota</taxon>
        <taxon>Alphaproteobacteria</taxon>
        <taxon>Sphingomonadales</taxon>
        <taxon>Sphingomonadaceae</taxon>
        <taxon>Sphingomonas</taxon>
    </lineage>
</organism>
<protein>
    <submittedName>
        <fullName evidence="2">YncE family protein</fullName>
    </submittedName>
</protein>
<dbReference type="InterPro" id="IPR011048">
    <property type="entry name" value="Haem_d1_sf"/>
</dbReference>
<dbReference type="EMBL" id="JBDIME010000018">
    <property type="protein sequence ID" value="MEN2791524.1"/>
    <property type="molecule type" value="Genomic_DNA"/>
</dbReference>
<evidence type="ECO:0000313" key="3">
    <source>
        <dbReference type="Proteomes" id="UP001419910"/>
    </source>
</evidence>
<dbReference type="PANTHER" id="PTHR47197">
    <property type="entry name" value="PROTEIN NIRF"/>
    <property type="match status" value="1"/>
</dbReference>
<reference evidence="2 3" key="1">
    <citation type="submission" date="2024-05" db="EMBL/GenBank/DDBJ databases">
        <authorList>
            <person name="Liu Q."/>
            <person name="Xin Y.-H."/>
        </authorList>
    </citation>
    <scope>NUCLEOTIDE SEQUENCE [LARGE SCALE GENOMIC DNA]</scope>
    <source>
        <strain evidence="2 3">CGMCC 1.10181</strain>
    </source>
</reference>
<feature type="signal peptide" evidence="1">
    <location>
        <begin position="1"/>
        <end position="27"/>
    </location>
</feature>
<evidence type="ECO:0000256" key="1">
    <source>
        <dbReference type="SAM" id="SignalP"/>
    </source>
</evidence>
<dbReference type="RefSeq" id="WP_343892519.1">
    <property type="nucleotide sequence ID" value="NZ_BAAAEH010000060.1"/>
</dbReference>